<dbReference type="PATRIC" id="fig|1806891.3.peg.747"/>
<sequence length="266" mass="29941">MSRADHKAMCLGLFVVVGILGLLAVMIFFPKAHGNRKQELHVAFIYAGGACKGMNVCLAGQVVGSVTAIQNIMNEERRNAEGQLYCYKLVLKIDSLVSLYAGDTITMYSPKVLGESVINIFPKGPSHESSKITSKELIYGHNIDPVEKLIQCIDKTEKAMITLREEVKKISLKVSSLLDNELETSLTHQALRAVEAIQCSAEKISNCLDVPRIEKMDKLIDECQEIAFSLRNYGLLYQYNAKWKRLQKHREQNDLLYSKERSQESK</sequence>
<organism evidence="4 5">
    <name type="scientific">Candidatus Chlamydia sanziniae</name>
    <dbReference type="NCBI Taxonomy" id="1806891"/>
    <lineage>
        <taxon>Bacteria</taxon>
        <taxon>Pseudomonadati</taxon>
        <taxon>Chlamydiota</taxon>
        <taxon>Chlamydiia</taxon>
        <taxon>Chlamydiales</taxon>
        <taxon>Chlamydiaceae</taxon>
        <taxon>Chlamydia/Chlamydophila group</taxon>
        <taxon>Chlamydia</taxon>
    </lineage>
</organism>
<proteinExistence type="predicted"/>
<gene>
    <name evidence="4" type="ORF">Cs308_0753</name>
</gene>
<dbReference type="PANTHER" id="PTHR33371">
    <property type="entry name" value="INTERMEMBRANE PHOSPHOLIPID TRANSPORT SYSTEM BINDING PROTEIN MLAD-RELATED"/>
    <property type="match status" value="1"/>
</dbReference>
<reference evidence="5" key="1">
    <citation type="submission" date="2016-03" db="EMBL/GenBank/DDBJ databases">
        <title>Culture-independent genomics supports pathogen discovery for uncultivable bacteria within the genus Chlamydia.</title>
        <authorList>
            <person name="Taylor-Brown A."/>
            <person name="Bachmann N.L."/>
            <person name="Borel N."/>
            <person name="Polkinghorne A."/>
        </authorList>
    </citation>
    <scope>NUCLEOTIDE SEQUENCE [LARGE SCALE GENOMIC DNA]</scope>
    <source>
        <strain evidence="5">2742-308</strain>
    </source>
</reference>
<feature type="coiled-coil region" evidence="1">
    <location>
        <begin position="146"/>
        <end position="173"/>
    </location>
</feature>
<evidence type="ECO:0000256" key="1">
    <source>
        <dbReference type="SAM" id="Coils"/>
    </source>
</evidence>
<dbReference type="InterPro" id="IPR003399">
    <property type="entry name" value="Mce/MlaD"/>
</dbReference>
<dbReference type="Proteomes" id="UP000078162">
    <property type="component" value="Chromosome"/>
</dbReference>
<dbReference type="AlphaFoldDB" id="A0A1A9HXV8"/>
<evidence type="ECO:0000313" key="4">
    <source>
        <dbReference type="EMBL" id="ANH78923.1"/>
    </source>
</evidence>
<dbReference type="EMBL" id="CP014639">
    <property type="protein sequence ID" value="ANH78923.1"/>
    <property type="molecule type" value="Genomic_DNA"/>
</dbReference>
<evidence type="ECO:0000256" key="2">
    <source>
        <dbReference type="SAM" id="Phobius"/>
    </source>
</evidence>
<dbReference type="PANTHER" id="PTHR33371:SF4">
    <property type="entry name" value="INTERMEMBRANE PHOSPHOLIPID TRANSPORT SYSTEM BINDING PROTEIN MLAD"/>
    <property type="match status" value="1"/>
</dbReference>
<dbReference type="InterPro" id="IPR052336">
    <property type="entry name" value="MlaD_Phospholipid_Transporter"/>
</dbReference>
<dbReference type="RefSeq" id="WP_066482695.1">
    <property type="nucleotide sequence ID" value="NZ_CP014639.1"/>
</dbReference>
<protein>
    <submittedName>
        <fullName evidence="4">ABC transporter</fullName>
    </submittedName>
</protein>
<evidence type="ECO:0000313" key="5">
    <source>
        <dbReference type="Proteomes" id="UP000078162"/>
    </source>
</evidence>
<dbReference type="KEGG" id="csaz:Cs308_0753"/>
<name>A0A1A9HXV8_9CHLA</name>
<keyword evidence="2" id="KW-1133">Transmembrane helix</keyword>
<accession>A0A1A9HXV8</accession>
<keyword evidence="1" id="KW-0175">Coiled coil</keyword>
<keyword evidence="2" id="KW-0812">Transmembrane</keyword>
<dbReference type="Pfam" id="PF02470">
    <property type="entry name" value="MlaD"/>
    <property type="match status" value="1"/>
</dbReference>
<evidence type="ECO:0000259" key="3">
    <source>
        <dbReference type="Pfam" id="PF02470"/>
    </source>
</evidence>
<dbReference type="STRING" id="1806891.Cs308_0753"/>
<feature type="transmembrane region" description="Helical" evidence="2">
    <location>
        <begin position="6"/>
        <end position="29"/>
    </location>
</feature>
<keyword evidence="5" id="KW-1185">Reference proteome</keyword>
<keyword evidence="2" id="KW-0472">Membrane</keyword>
<feature type="domain" description="Mce/MlaD" evidence="3">
    <location>
        <begin position="37"/>
        <end position="122"/>
    </location>
</feature>
<dbReference type="OrthoDB" id="17606at2"/>